<feature type="transmembrane region" description="Helical" evidence="1">
    <location>
        <begin position="53"/>
        <end position="74"/>
    </location>
</feature>
<dbReference type="EMBL" id="JBHUFD010000003">
    <property type="protein sequence ID" value="MFD1873116.1"/>
    <property type="molecule type" value="Genomic_DNA"/>
</dbReference>
<accession>A0ABW4QVC1</accession>
<dbReference type="InterPro" id="IPR050640">
    <property type="entry name" value="Bact_2-comp_sensor_kinase"/>
</dbReference>
<dbReference type="PANTHER" id="PTHR34220">
    <property type="entry name" value="SENSOR HISTIDINE KINASE YPDA"/>
    <property type="match status" value="1"/>
</dbReference>
<protein>
    <submittedName>
        <fullName evidence="3">Sensor histidine kinase</fullName>
        <ecNumber evidence="3">2.7.13.3</ecNumber>
    </submittedName>
</protein>
<name>A0ABW4QVC1_9BACT</name>
<keyword evidence="1" id="KW-0812">Transmembrane</keyword>
<comment type="caution">
    <text evidence="3">The sequence shown here is derived from an EMBL/GenBank/DDBJ whole genome shotgun (WGS) entry which is preliminary data.</text>
</comment>
<feature type="domain" description="Signal transduction histidine kinase internal region" evidence="2">
    <location>
        <begin position="189"/>
        <end position="268"/>
    </location>
</feature>
<organism evidence="3 4">
    <name type="scientific">Hymenobacter bucti</name>
    <dbReference type="NCBI Taxonomy" id="1844114"/>
    <lineage>
        <taxon>Bacteria</taxon>
        <taxon>Pseudomonadati</taxon>
        <taxon>Bacteroidota</taxon>
        <taxon>Cytophagia</taxon>
        <taxon>Cytophagales</taxon>
        <taxon>Hymenobacteraceae</taxon>
        <taxon>Hymenobacter</taxon>
    </lineage>
</organism>
<dbReference type="EC" id="2.7.13.3" evidence="3"/>
<keyword evidence="3" id="KW-0808">Transferase</keyword>
<keyword evidence="3" id="KW-0418">Kinase</keyword>
<feature type="transmembrane region" description="Helical" evidence="1">
    <location>
        <begin position="16"/>
        <end position="33"/>
    </location>
</feature>
<feature type="transmembrane region" description="Helical" evidence="1">
    <location>
        <begin position="151"/>
        <end position="170"/>
    </location>
</feature>
<keyword evidence="1" id="KW-0472">Membrane</keyword>
<reference evidence="4" key="1">
    <citation type="journal article" date="2019" name="Int. J. Syst. Evol. Microbiol.">
        <title>The Global Catalogue of Microorganisms (GCM) 10K type strain sequencing project: providing services to taxonomists for standard genome sequencing and annotation.</title>
        <authorList>
            <consortium name="The Broad Institute Genomics Platform"/>
            <consortium name="The Broad Institute Genome Sequencing Center for Infectious Disease"/>
            <person name="Wu L."/>
            <person name="Ma J."/>
        </authorList>
    </citation>
    <scope>NUCLEOTIDE SEQUENCE [LARGE SCALE GENOMIC DNA]</scope>
    <source>
        <strain evidence="4">CGMCC 1.15795</strain>
    </source>
</reference>
<dbReference type="RefSeq" id="WP_382313635.1">
    <property type="nucleotide sequence ID" value="NZ_JBHUFD010000003.1"/>
</dbReference>
<evidence type="ECO:0000313" key="3">
    <source>
        <dbReference type="EMBL" id="MFD1873116.1"/>
    </source>
</evidence>
<evidence type="ECO:0000259" key="2">
    <source>
        <dbReference type="Pfam" id="PF06580"/>
    </source>
</evidence>
<dbReference type="GO" id="GO:0004673">
    <property type="term" value="F:protein histidine kinase activity"/>
    <property type="evidence" value="ECO:0007669"/>
    <property type="project" value="UniProtKB-EC"/>
</dbReference>
<proteinExistence type="predicted"/>
<evidence type="ECO:0000256" key="1">
    <source>
        <dbReference type="SAM" id="Phobius"/>
    </source>
</evidence>
<dbReference type="Proteomes" id="UP001597197">
    <property type="component" value="Unassembled WGS sequence"/>
</dbReference>
<dbReference type="InterPro" id="IPR010559">
    <property type="entry name" value="Sig_transdc_His_kin_internal"/>
</dbReference>
<evidence type="ECO:0000313" key="4">
    <source>
        <dbReference type="Proteomes" id="UP001597197"/>
    </source>
</evidence>
<feature type="transmembrane region" description="Helical" evidence="1">
    <location>
        <begin position="95"/>
        <end position="115"/>
    </location>
</feature>
<dbReference type="PANTHER" id="PTHR34220:SF7">
    <property type="entry name" value="SENSOR HISTIDINE KINASE YPDA"/>
    <property type="match status" value="1"/>
</dbReference>
<keyword evidence="1" id="KW-1133">Transmembrane helix</keyword>
<gene>
    <name evidence="3" type="ORF">ACFSDX_11795</name>
</gene>
<dbReference type="Pfam" id="PF06580">
    <property type="entry name" value="His_kinase"/>
    <property type="match status" value="1"/>
</dbReference>
<sequence length="373" mass="42065">MSPAATAFHLTVRQKWKLAAGLVLLYYPILFYIDFPEWEHSWAGVVRTLPVQVVGIVVTLGFYFLWLNMVEWIQGRLPGRFGDDFLLEMKLPAQLATLGISLVLAAVFIAAYGVVQGTVRELLLQLITPPPEALNLSSEHRALFLRANKGFFLMLMLTAFYLIANSQALLRVRAFHQRAEQLENSTLQAQLAALKNQVNPHFLFNSLSILSSLVHVDAALSERFVEQLARAYRYTLEQKDNDLVLLSTELDFIKSYTFLLKIRFEDKFDVVLDIPDATRHRYRVAPLTLQLLVENAVKHNQMSAAHPLLVSIAVVADELVVRNTLQRRPLPLATASTGVGLQNILNRYHLLTPLPIHIGEVAGTFEVRIPLLP</sequence>
<keyword evidence="4" id="KW-1185">Reference proteome</keyword>